<dbReference type="GO" id="GO:0008168">
    <property type="term" value="F:methyltransferase activity"/>
    <property type="evidence" value="ECO:0007669"/>
    <property type="project" value="UniProtKB-KW"/>
</dbReference>
<dbReference type="SUPFAM" id="SSF53335">
    <property type="entry name" value="S-adenosyl-L-methionine-dependent methyltransferases"/>
    <property type="match status" value="1"/>
</dbReference>
<dbReference type="Proteomes" id="UP000315400">
    <property type="component" value="Unassembled WGS sequence"/>
</dbReference>
<evidence type="ECO:0000313" key="3">
    <source>
        <dbReference type="Proteomes" id="UP000315400"/>
    </source>
</evidence>
<dbReference type="EMBL" id="VIFK01000001">
    <property type="protein sequence ID" value="TQF01034.1"/>
    <property type="molecule type" value="Genomic_DNA"/>
</dbReference>
<dbReference type="CDD" id="cd02440">
    <property type="entry name" value="AdoMet_MTases"/>
    <property type="match status" value="1"/>
</dbReference>
<dbReference type="InterPro" id="IPR029063">
    <property type="entry name" value="SAM-dependent_MTases_sf"/>
</dbReference>
<dbReference type="AlphaFoldDB" id="A0A540VY49"/>
<dbReference type="GO" id="GO:0032259">
    <property type="term" value="P:methylation"/>
    <property type="evidence" value="ECO:0007669"/>
    <property type="project" value="UniProtKB-KW"/>
</dbReference>
<dbReference type="Gene3D" id="3.40.50.150">
    <property type="entry name" value="Vaccinia Virus protein VP39"/>
    <property type="match status" value="1"/>
</dbReference>
<evidence type="ECO:0000259" key="1">
    <source>
        <dbReference type="Pfam" id="PF13649"/>
    </source>
</evidence>
<protein>
    <submittedName>
        <fullName evidence="2">Class I SAM-dependent methyltransferase</fullName>
    </submittedName>
</protein>
<dbReference type="STRING" id="1260251.SPISAL_06020"/>
<gene>
    <name evidence="2" type="ORF">FKY71_00180</name>
</gene>
<sequence length="270" mass="28916">MPEQFAADWLALREPADHAARAASLIGALQAALPRQRPLRILDLGAGSGSNLRYLAPRLAGAQHWRLVDHDPDLLAQASAHWPSAHTGSAPHIETHCEDLDTLVAHSLPSVDLVTASALLDLVSREWLESLAHRCAEQQVAVLITLSVDGRSAFADPLPDDGWIREAINAHQRGTKDMGQALGPDAPAAAAEAFQAAGYRVSLASSDWCLGPSDAALQQALVAGWADAAQAQDPAHQASLRRWYEARCARLPDQALRVGHQDLLALPCPR</sequence>
<dbReference type="Pfam" id="PF13649">
    <property type="entry name" value="Methyltransf_25"/>
    <property type="match status" value="1"/>
</dbReference>
<dbReference type="InterPro" id="IPR041698">
    <property type="entry name" value="Methyltransf_25"/>
</dbReference>
<reference evidence="2 3" key="1">
    <citation type="submission" date="2019-06" db="EMBL/GenBank/DDBJ databases">
        <title>Metagenome assembled Genome of Spiribacter salinus SL48-SHIP from the microbial mat of Salt Lake 48 (Novosibirsk region, Russia).</title>
        <authorList>
            <person name="Shipova A."/>
            <person name="Rozanov A.S."/>
            <person name="Bryanskaya A.V."/>
            <person name="Peltek S.E."/>
        </authorList>
    </citation>
    <scope>NUCLEOTIDE SEQUENCE [LARGE SCALE GENOMIC DNA]</scope>
    <source>
        <strain evidence="2">SL48-SHIP-2</strain>
    </source>
</reference>
<organism evidence="2 3">
    <name type="scientific">Spiribacter salinus</name>
    <dbReference type="NCBI Taxonomy" id="1335746"/>
    <lineage>
        <taxon>Bacteria</taxon>
        <taxon>Pseudomonadati</taxon>
        <taxon>Pseudomonadota</taxon>
        <taxon>Gammaproteobacteria</taxon>
        <taxon>Chromatiales</taxon>
        <taxon>Ectothiorhodospiraceae</taxon>
        <taxon>Spiribacter</taxon>
    </lineage>
</organism>
<feature type="domain" description="Methyltransferase" evidence="1">
    <location>
        <begin position="41"/>
        <end position="136"/>
    </location>
</feature>
<keyword evidence="2" id="KW-0489">Methyltransferase</keyword>
<accession>A0A540VY49</accession>
<name>A0A540VY49_9GAMM</name>
<proteinExistence type="predicted"/>
<keyword evidence="2" id="KW-0808">Transferase</keyword>
<evidence type="ECO:0000313" key="2">
    <source>
        <dbReference type="EMBL" id="TQF01034.1"/>
    </source>
</evidence>
<comment type="caution">
    <text evidence="2">The sequence shown here is derived from an EMBL/GenBank/DDBJ whole genome shotgun (WGS) entry which is preliminary data.</text>
</comment>